<evidence type="ECO:0000313" key="1">
    <source>
        <dbReference type="EMBL" id="VDD86384.1"/>
    </source>
</evidence>
<evidence type="ECO:0000313" key="3">
    <source>
        <dbReference type="WBParaSite" id="EVEC_0000181901-mRNA-1"/>
    </source>
</evidence>
<protein>
    <submittedName>
        <fullName evidence="3">Calponin-homology (CH) domain-containing protein</fullName>
    </submittedName>
</protein>
<dbReference type="WBParaSite" id="EVEC_0000181901-mRNA-1">
    <property type="protein sequence ID" value="EVEC_0000181901-mRNA-1"/>
    <property type="gene ID" value="EVEC_0000181901"/>
</dbReference>
<sequence length="83" mass="9505">MTSAFFTSYHLHEFKKADVSSEKGAQFEMESPENLCILLMALQSRGIAVNQLSFNKDNWKIFGGQRHTLGAEERSSRKTVEFF</sequence>
<accession>A0A0N4UWF7</accession>
<proteinExistence type="predicted"/>
<evidence type="ECO:0000313" key="2">
    <source>
        <dbReference type="Proteomes" id="UP000274131"/>
    </source>
</evidence>
<gene>
    <name evidence="1" type="ORF">EVEC_LOCUS1527</name>
</gene>
<name>A0A0N4UWF7_ENTVE</name>
<reference evidence="1 2" key="2">
    <citation type="submission" date="2018-10" db="EMBL/GenBank/DDBJ databases">
        <authorList>
            <consortium name="Pathogen Informatics"/>
        </authorList>
    </citation>
    <scope>NUCLEOTIDE SEQUENCE [LARGE SCALE GENOMIC DNA]</scope>
</reference>
<dbReference type="AlphaFoldDB" id="A0A0N4UWF7"/>
<dbReference type="EMBL" id="UXUI01007223">
    <property type="protein sequence ID" value="VDD86384.1"/>
    <property type="molecule type" value="Genomic_DNA"/>
</dbReference>
<dbReference type="Proteomes" id="UP000274131">
    <property type="component" value="Unassembled WGS sequence"/>
</dbReference>
<organism evidence="3">
    <name type="scientific">Enterobius vermicularis</name>
    <name type="common">Human pinworm</name>
    <dbReference type="NCBI Taxonomy" id="51028"/>
    <lineage>
        <taxon>Eukaryota</taxon>
        <taxon>Metazoa</taxon>
        <taxon>Ecdysozoa</taxon>
        <taxon>Nematoda</taxon>
        <taxon>Chromadorea</taxon>
        <taxon>Rhabditida</taxon>
        <taxon>Spirurina</taxon>
        <taxon>Oxyuridomorpha</taxon>
        <taxon>Oxyuroidea</taxon>
        <taxon>Oxyuridae</taxon>
        <taxon>Enterobius</taxon>
    </lineage>
</organism>
<reference evidence="3" key="1">
    <citation type="submission" date="2017-02" db="UniProtKB">
        <authorList>
            <consortium name="WormBaseParasite"/>
        </authorList>
    </citation>
    <scope>IDENTIFICATION</scope>
</reference>
<keyword evidence="2" id="KW-1185">Reference proteome</keyword>